<evidence type="ECO:0000313" key="3">
    <source>
        <dbReference type="Proteomes" id="UP000747542"/>
    </source>
</evidence>
<proteinExistence type="predicted"/>
<evidence type="ECO:0008006" key="4">
    <source>
        <dbReference type="Google" id="ProtNLM"/>
    </source>
</evidence>
<name>A0A8J5K6G6_HOMAM</name>
<dbReference type="Proteomes" id="UP000747542">
    <property type="component" value="Unassembled WGS sequence"/>
</dbReference>
<gene>
    <name evidence="2" type="ORF">Hamer_G002528</name>
</gene>
<dbReference type="InterPro" id="IPR016187">
    <property type="entry name" value="CTDL_fold"/>
</dbReference>
<feature type="chain" id="PRO_5035281770" description="C-type lectin domain-containing protein" evidence="1">
    <location>
        <begin position="22"/>
        <end position="184"/>
    </location>
</feature>
<dbReference type="SUPFAM" id="SSF56436">
    <property type="entry name" value="C-type lectin-like"/>
    <property type="match status" value="1"/>
</dbReference>
<dbReference type="InterPro" id="IPR016186">
    <property type="entry name" value="C-type_lectin-like/link_sf"/>
</dbReference>
<dbReference type="EMBL" id="JAHLQT010020073">
    <property type="protein sequence ID" value="KAG7168464.1"/>
    <property type="molecule type" value="Genomic_DNA"/>
</dbReference>
<protein>
    <recommendedName>
        <fullName evidence="4">C-type lectin domain-containing protein</fullName>
    </recommendedName>
</protein>
<sequence length="184" mass="20538">MCNSQMCQLAAWGLALAGGASECYLLTTQDTPSTNTIQRDNTSPLSLYAPDPKNHLDTTITHTTPNATYSLTSLIGPYTWYDGRDKCSELGGYLYTPSSITEMTDLHEQFGRYWTGVNLRVMDSLTNDDQDNVTRYTHTIYSDNCTQENICMGSCVTFDQHLGFYRCSGHFVIAGFLCTLDCEL</sequence>
<reference evidence="2" key="1">
    <citation type="journal article" date="2021" name="Sci. Adv.">
        <title>The American lobster genome reveals insights on longevity, neural, and immune adaptations.</title>
        <authorList>
            <person name="Polinski J.M."/>
            <person name="Zimin A.V."/>
            <person name="Clark K.F."/>
            <person name="Kohn A.B."/>
            <person name="Sadowski N."/>
            <person name="Timp W."/>
            <person name="Ptitsyn A."/>
            <person name="Khanna P."/>
            <person name="Romanova D.Y."/>
            <person name="Williams P."/>
            <person name="Greenwood S.J."/>
            <person name="Moroz L.L."/>
            <person name="Walt D.R."/>
            <person name="Bodnar A.G."/>
        </authorList>
    </citation>
    <scope>NUCLEOTIDE SEQUENCE</scope>
    <source>
        <strain evidence="2">GMGI-L3</strain>
    </source>
</reference>
<organism evidence="2 3">
    <name type="scientific">Homarus americanus</name>
    <name type="common">American lobster</name>
    <dbReference type="NCBI Taxonomy" id="6706"/>
    <lineage>
        <taxon>Eukaryota</taxon>
        <taxon>Metazoa</taxon>
        <taxon>Ecdysozoa</taxon>
        <taxon>Arthropoda</taxon>
        <taxon>Crustacea</taxon>
        <taxon>Multicrustacea</taxon>
        <taxon>Malacostraca</taxon>
        <taxon>Eumalacostraca</taxon>
        <taxon>Eucarida</taxon>
        <taxon>Decapoda</taxon>
        <taxon>Pleocyemata</taxon>
        <taxon>Astacidea</taxon>
        <taxon>Nephropoidea</taxon>
        <taxon>Nephropidae</taxon>
        <taxon>Homarus</taxon>
    </lineage>
</organism>
<feature type="signal peptide" evidence="1">
    <location>
        <begin position="1"/>
        <end position="21"/>
    </location>
</feature>
<evidence type="ECO:0000256" key="1">
    <source>
        <dbReference type="SAM" id="SignalP"/>
    </source>
</evidence>
<keyword evidence="1" id="KW-0732">Signal</keyword>
<dbReference type="Gene3D" id="3.10.100.10">
    <property type="entry name" value="Mannose-Binding Protein A, subunit A"/>
    <property type="match status" value="1"/>
</dbReference>
<evidence type="ECO:0000313" key="2">
    <source>
        <dbReference type="EMBL" id="KAG7168464.1"/>
    </source>
</evidence>
<dbReference type="AlphaFoldDB" id="A0A8J5K6G6"/>
<keyword evidence="3" id="KW-1185">Reference proteome</keyword>
<comment type="caution">
    <text evidence="2">The sequence shown here is derived from an EMBL/GenBank/DDBJ whole genome shotgun (WGS) entry which is preliminary data.</text>
</comment>
<accession>A0A8J5K6G6</accession>